<evidence type="ECO:0000313" key="2">
    <source>
        <dbReference type="Proteomes" id="UP001224325"/>
    </source>
</evidence>
<sequence length="496" mass="56674">MKRLSVLLALVVFSLGYSQNKTTLKILESPEFHDEVKSCEVLAMQTSEQGLIGVVRHSRSHLLFDIFNESLGRVKNVQIEADRNENYCGNLSFDNIIKIFTVFSPSKKERALYCHEFNISDGSHKKTELFKTEVEKNQPIFSGSNKRQTGFAMSPNGAFFVVSTDDIKKNSNSYTVRVYNTKDLNLVYTKTYQENIEKFYEPNDLSIDDSGNVYALGKLFLEGRSQKKGGKANYDFVLNKLTASTYKTTKVEFSKNQHISSLIITNQNNQIRLIGFYSEENVRGIKGALFFNVDSESMVISESKSFNLPESVYKDLYTEAKADRKKDDELSNFYVDYIIKDKLGNTYILAEEFFVTQVYVSNGMGGGYMQTVYHYNTVLVLKLNSNGDLEWGRSIFKRDVFPSYNAFLKDGELHVILNSGKKLTDKEDGRIKVSKGWFESTSLYDIVYNANGDVTYNKIQENKNNTYYLPFYGIFSDERFITISSGAGKKQFLILE</sequence>
<name>A0AAU7EF46_9FLAO</name>
<evidence type="ECO:0000313" key="1">
    <source>
        <dbReference type="EMBL" id="XBL14205.1"/>
    </source>
</evidence>
<reference evidence="1" key="1">
    <citation type="submission" date="2024-04" db="EMBL/GenBank/DDBJ databases">
        <title>Mariniflexile litorale, isolated from the shallow sediments of the Sea of Japan.</title>
        <authorList>
            <person name="Romanenko L."/>
            <person name="Isaeva M."/>
        </authorList>
    </citation>
    <scope>NUCLEOTIDE SEQUENCE [LARGE SCALE GENOMIC DNA]</scope>
    <source>
        <strain evidence="1">KMM 9835</strain>
    </source>
</reference>
<protein>
    <submittedName>
        <fullName evidence="1">Uncharacterized protein</fullName>
    </submittedName>
</protein>
<keyword evidence="2" id="KW-1185">Reference proteome</keyword>
<dbReference type="SUPFAM" id="SSF63829">
    <property type="entry name" value="Calcium-dependent phosphotriesterase"/>
    <property type="match status" value="1"/>
</dbReference>
<dbReference type="RefSeq" id="WP_308993600.1">
    <property type="nucleotide sequence ID" value="NZ_CP155618.1"/>
</dbReference>
<dbReference type="AlphaFoldDB" id="A0AAU7EF46"/>
<gene>
    <name evidence="1" type="ORF">QLS71_018055</name>
</gene>
<accession>A0AAU7EF46</accession>
<organism evidence="1 2">
    <name type="scientific">Mariniflexile litorale</name>
    <dbReference type="NCBI Taxonomy" id="3045158"/>
    <lineage>
        <taxon>Bacteria</taxon>
        <taxon>Pseudomonadati</taxon>
        <taxon>Bacteroidota</taxon>
        <taxon>Flavobacteriia</taxon>
        <taxon>Flavobacteriales</taxon>
        <taxon>Flavobacteriaceae</taxon>
        <taxon>Mariniflexile</taxon>
    </lineage>
</organism>
<dbReference type="KEGG" id="mlil:QLS71_018055"/>
<dbReference type="EMBL" id="CP155618">
    <property type="protein sequence ID" value="XBL14205.1"/>
    <property type="molecule type" value="Genomic_DNA"/>
</dbReference>
<proteinExistence type="predicted"/>
<dbReference type="Proteomes" id="UP001224325">
    <property type="component" value="Chromosome"/>
</dbReference>